<protein>
    <submittedName>
        <fullName evidence="1">Uncharacterized protein</fullName>
    </submittedName>
</protein>
<accession>A0ACC2P1N9</accession>
<sequence length="168" mass="19155">MSAKGGIMQILRGLSEQRSVKLLEHVVHLHCSPKIVKLCENLKSTEVHGCLVGESIKYLGPERQVEDELVAEFGLPMQTRIFDKIIKDGSVFISTVRENRRSCNYYARLKNFAFIKVHGFIVDRETSLENVVGQIIKVKNDDLVPNIKLVDFFDRTVTLIRTVELDRA</sequence>
<evidence type="ECO:0000313" key="2">
    <source>
        <dbReference type="Proteomes" id="UP001239111"/>
    </source>
</evidence>
<proteinExistence type="predicted"/>
<keyword evidence="2" id="KW-1185">Reference proteome</keyword>
<gene>
    <name evidence="1" type="ORF">QAD02_013102</name>
</gene>
<name>A0ACC2P1N9_9HYME</name>
<dbReference type="Proteomes" id="UP001239111">
    <property type="component" value="Chromosome 2"/>
</dbReference>
<dbReference type="EMBL" id="CM056742">
    <property type="protein sequence ID" value="KAJ8677315.1"/>
    <property type="molecule type" value="Genomic_DNA"/>
</dbReference>
<evidence type="ECO:0000313" key="1">
    <source>
        <dbReference type="EMBL" id="KAJ8677315.1"/>
    </source>
</evidence>
<reference evidence="1" key="1">
    <citation type="submission" date="2023-04" db="EMBL/GenBank/DDBJ databases">
        <title>A chromosome-level genome assembly of the parasitoid wasp Eretmocerus hayati.</title>
        <authorList>
            <person name="Zhong Y."/>
            <person name="Liu S."/>
            <person name="Liu Y."/>
        </authorList>
    </citation>
    <scope>NUCLEOTIDE SEQUENCE</scope>
    <source>
        <strain evidence="1">ZJU_SS_LIU_2023</strain>
    </source>
</reference>
<comment type="caution">
    <text evidence="1">The sequence shown here is derived from an EMBL/GenBank/DDBJ whole genome shotgun (WGS) entry which is preliminary data.</text>
</comment>
<organism evidence="1 2">
    <name type="scientific">Eretmocerus hayati</name>
    <dbReference type="NCBI Taxonomy" id="131215"/>
    <lineage>
        <taxon>Eukaryota</taxon>
        <taxon>Metazoa</taxon>
        <taxon>Ecdysozoa</taxon>
        <taxon>Arthropoda</taxon>
        <taxon>Hexapoda</taxon>
        <taxon>Insecta</taxon>
        <taxon>Pterygota</taxon>
        <taxon>Neoptera</taxon>
        <taxon>Endopterygota</taxon>
        <taxon>Hymenoptera</taxon>
        <taxon>Apocrita</taxon>
        <taxon>Proctotrupomorpha</taxon>
        <taxon>Chalcidoidea</taxon>
        <taxon>Aphelinidae</taxon>
        <taxon>Aphelininae</taxon>
        <taxon>Eretmocerus</taxon>
    </lineage>
</organism>